<comment type="caution">
    <text evidence="1">The sequence shown here is derived from an EMBL/GenBank/DDBJ whole genome shotgun (WGS) entry which is preliminary data.</text>
</comment>
<evidence type="ECO:0000313" key="2">
    <source>
        <dbReference type="Proteomes" id="UP001157418"/>
    </source>
</evidence>
<gene>
    <name evidence="1" type="ORF">LVIROSA_LOCUS16948</name>
</gene>
<evidence type="ECO:0000313" key="1">
    <source>
        <dbReference type="EMBL" id="CAH1430144.1"/>
    </source>
</evidence>
<accession>A0AAU9N1A1</accession>
<organism evidence="1 2">
    <name type="scientific">Lactuca virosa</name>
    <dbReference type="NCBI Taxonomy" id="75947"/>
    <lineage>
        <taxon>Eukaryota</taxon>
        <taxon>Viridiplantae</taxon>
        <taxon>Streptophyta</taxon>
        <taxon>Embryophyta</taxon>
        <taxon>Tracheophyta</taxon>
        <taxon>Spermatophyta</taxon>
        <taxon>Magnoliopsida</taxon>
        <taxon>eudicotyledons</taxon>
        <taxon>Gunneridae</taxon>
        <taxon>Pentapetalae</taxon>
        <taxon>asterids</taxon>
        <taxon>campanulids</taxon>
        <taxon>Asterales</taxon>
        <taxon>Asteraceae</taxon>
        <taxon>Cichorioideae</taxon>
        <taxon>Cichorieae</taxon>
        <taxon>Lactucinae</taxon>
        <taxon>Lactuca</taxon>
    </lineage>
</organism>
<dbReference type="EMBL" id="CAKMRJ010003334">
    <property type="protein sequence ID" value="CAH1430144.1"/>
    <property type="molecule type" value="Genomic_DNA"/>
</dbReference>
<keyword evidence="2" id="KW-1185">Reference proteome</keyword>
<protein>
    <recommendedName>
        <fullName evidence="3">Secreted protein</fullName>
    </recommendedName>
</protein>
<reference evidence="1 2" key="1">
    <citation type="submission" date="2022-01" db="EMBL/GenBank/DDBJ databases">
        <authorList>
            <person name="Xiong W."/>
            <person name="Schranz E."/>
        </authorList>
    </citation>
    <scope>NUCLEOTIDE SEQUENCE [LARGE SCALE GENOMIC DNA]</scope>
</reference>
<dbReference type="AlphaFoldDB" id="A0AAU9N1A1"/>
<name>A0AAU9N1A1_9ASTR</name>
<evidence type="ECO:0008006" key="3">
    <source>
        <dbReference type="Google" id="ProtNLM"/>
    </source>
</evidence>
<sequence length="77" mass="8452">MNKVEIKTLNLFVICFTLPPLAATIAAATATATATTSSVISSDYRVHTHTFSFLLCLASKLQILHLQNLMIQRHAHT</sequence>
<dbReference type="Proteomes" id="UP001157418">
    <property type="component" value="Unassembled WGS sequence"/>
</dbReference>
<proteinExistence type="predicted"/>